<organism evidence="1">
    <name type="scientific">Cuerna arida</name>
    <dbReference type="NCBI Taxonomy" id="1464854"/>
    <lineage>
        <taxon>Eukaryota</taxon>
        <taxon>Metazoa</taxon>
        <taxon>Ecdysozoa</taxon>
        <taxon>Arthropoda</taxon>
        <taxon>Hexapoda</taxon>
        <taxon>Insecta</taxon>
        <taxon>Pterygota</taxon>
        <taxon>Neoptera</taxon>
        <taxon>Paraneoptera</taxon>
        <taxon>Hemiptera</taxon>
        <taxon>Auchenorrhyncha</taxon>
        <taxon>Membracoidea</taxon>
        <taxon>Cicadellidae</taxon>
        <taxon>Cicadellinae</taxon>
        <taxon>Proconiini</taxon>
        <taxon>Cuerna</taxon>
    </lineage>
</organism>
<proteinExistence type="predicted"/>
<name>A0A1B6EQ64_9HEMI</name>
<dbReference type="EMBL" id="GECZ01029701">
    <property type="protein sequence ID" value="JAS40068.1"/>
    <property type="molecule type" value="Transcribed_RNA"/>
</dbReference>
<accession>A0A1B6EQ64</accession>
<dbReference type="AlphaFoldDB" id="A0A1B6EQ64"/>
<gene>
    <name evidence="1" type="ORF">g.50158</name>
</gene>
<reference evidence="1" key="1">
    <citation type="submission" date="2015-11" db="EMBL/GenBank/DDBJ databases">
        <title>De novo transcriptome assembly of four potential Pierce s Disease insect vectors from Arizona vineyards.</title>
        <authorList>
            <person name="Tassone E.E."/>
        </authorList>
    </citation>
    <scope>NUCLEOTIDE SEQUENCE</scope>
</reference>
<protein>
    <submittedName>
        <fullName evidence="1">Uncharacterized protein</fullName>
    </submittedName>
</protein>
<feature type="non-terminal residue" evidence="1">
    <location>
        <position position="106"/>
    </location>
</feature>
<sequence length="106" mass="12265">MNDLKEDMQRLRNSWEDITSESRLVAESINIPSTFSKSRGGHKLETNLEEEGNHFKASIVYRVLDRILSDLNTRFEATNELTELFSPVLQFSTMEDSELRNKAENV</sequence>
<evidence type="ECO:0000313" key="1">
    <source>
        <dbReference type="EMBL" id="JAS40068.1"/>
    </source>
</evidence>